<feature type="domain" description="DUF7615" evidence="10">
    <location>
        <begin position="952"/>
        <end position="1055"/>
    </location>
</feature>
<dbReference type="Pfam" id="PF07227">
    <property type="entry name" value="PHD_Oberon"/>
    <property type="match status" value="1"/>
</dbReference>
<feature type="region of interest" description="Disordered" evidence="7">
    <location>
        <begin position="674"/>
        <end position="741"/>
    </location>
</feature>
<feature type="domain" description="Oberon-like PHD finger" evidence="8">
    <location>
        <begin position="465"/>
        <end position="596"/>
    </location>
</feature>
<keyword evidence="4" id="KW-0862">Zinc</keyword>
<name>A0ABP0UBN6_9BRYO</name>
<dbReference type="Pfam" id="PF23299">
    <property type="entry name" value="DUF7081"/>
    <property type="match status" value="1"/>
</dbReference>
<evidence type="ECO:0000256" key="7">
    <source>
        <dbReference type="SAM" id="MobiDB-lite"/>
    </source>
</evidence>
<evidence type="ECO:0000256" key="3">
    <source>
        <dbReference type="ARBA" id="ARBA00022771"/>
    </source>
</evidence>
<dbReference type="PANTHER" id="PTHR33345:SF6">
    <property type="entry name" value="OS03G0747200 PROTEIN"/>
    <property type="match status" value="1"/>
</dbReference>
<dbReference type="PANTHER" id="PTHR33345">
    <property type="entry name" value="ADAPTER PROTEIN, PUTATIVE-RELATED"/>
    <property type="match status" value="1"/>
</dbReference>
<feature type="coiled-coil region" evidence="6">
    <location>
        <begin position="952"/>
        <end position="984"/>
    </location>
</feature>
<dbReference type="Proteomes" id="UP001497512">
    <property type="component" value="Chromosome 2"/>
</dbReference>
<evidence type="ECO:0000256" key="4">
    <source>
        <dbReference type="ARBA" id="ARBA00022833"/>
    </source>
</evidence>
<keyword evidence="3" id="KW-0863">Zinc-finger</keyword>
<feature type="region of interest" description="Disordered" evidence="7">
    <location>
        <begin position="428"/>
        <end position="458"/>
    </location>
</feature>
<feature type="region of interest" description="Disordered" evidence="7">
    <location>
        <begin position="179"/>
        <end position="246"/>
    </location>
</feature>
<gene>
    <name evidence="11" type="ORF">CSSPTR1EN2_LOCUS13761</name>
</gene>
<comment type="subcellular location">
    <subcellularLocation>
        <location evidence="1">Nucleus</location>
    </subcellularLocation>
</comment>
<feature type="domain" description="DUF7081" evidence="9">
    <location>
        <begin position="335"/>
        <end position="421"/>
    </location>
</feature>
<evidence type="ECO:0000256" key="1">
    <source>
        <dbReference type="ARBA" id="ARBA00004123"/>
    </source>
</evidence>
<dbReference type="InterPro" id="IPR056034">
    <property type="entry name" value="DUF7615"/>
</dbReference>
<evidence type="ECO:0000256" key="6">
    <source>
        <dbReference type="SAM" id="Coils"/>
    </source>
</evidence>
<feature type="compositionally biased region" description="Basic and acidic residues" evidence="7">
    <location>
        <begin position="435"/>
        <end position="446"/>
    </location>
</feature>
<evidence type="ECO:0000256" key="5">
    <source>
        <dbReference type="ARBA" id="ARBA00023242"/>
    </source>
</evidence>
<evidence type="ECO:0000259" key="9">
    <source>
        <dbReference type="Pfam" id="PF23299"/>
    </source>
</evidence>
<feature type="compositionally biased region" description="Polar residues" evidence="7">
    <location>
        <begin position="722"/>
        <end position="734"/>
    </location>
</feature>
<feature type="compositionally biased region" description="Polar residues" evidence="7">
    <location>
        <begin position="219"/>
        <end position="233"/>
    </location>
</feature>
<keyword evidence="12" id="KW-1185">Reference proteome</keyword>
<proteinExistence type="predicted"/>
<keyword evidence="6" id="KW-0175">Coiled coil</keyword>
<evidence type="ECO:0008006" key="13">
    <source>
        <dbReference type="Google" id="ProtNLM"/>
    </source>
</evidence>
<dbReference type="Pfam" id="PF24590">
    <property type="entry name" value="DUF7615"/>
    <property type="match status" value="1"/>
</dbReference>
<evidence type="ECO:0000313" key="12">
    <source>
        <dbReference type="Proteomes" id="UP001497512"/>
    </source>
</evidence>
<evidence type="ECO:0000259" key="8">
    <source>
        <dbReference type="Pfam" id="PF07227"/>
    </source>
</evidence>
<keyword evidence="5" id="KW-0539">Nucleus</keyword>
<evidence type="ECO:0000313" key="11">
    <source>
        <dbReference type="EMBL" id="CAK9217019.1"/>
    </source>
</evidence>
<evidence type="ECO:0000256" key="2">
    <source>
        <dbReference type="ARBA" id="ARBA00022723"/>
    </source>
</evidence>
<dbReference type="InterPro" id="IPR032881">
    <property type="entry name" value="Oberon-like_PHD"/>
</dbReference>
<dbReference type="EMBL" id="OZ019894">
    <property type="protein sequence ID" value="CAK9217019.1"/>
    <property type="molecule type" value="Genomic_DNA"/>
</dbReference>
<feature type="compositionally biased region" description="Polar residues" evidence="7">
    <location>
        <begin position="201"/>
        <end position="211"/>
    </location>
</feature>
<evidence type="ECO:0000259" key="10">
    <source>
        <dbReference type="Pfam" id="PF24590"/>
    </source>
</evidence>
<sequence>MTMADDASRICLSGSAATSAAAVSAIAPRQDVKNSGSLAGDLSFPDPLSLAGGLSSSPVSAAPVPRAVFSGGFPPASAAHLVVPAGSAGASGVSLVSPGRLPVLSRGTAAAGMASVAVSRLDAPDSTMSFSGLLLAEIASSRCQAPVARAGLVPPPQQQSGSTAAAAAAAASIALPAAPVGATPPQQQQSLRGVSADDFRPSQTRLASVTTGKGADGLTFSTPVAPSPSSDVPNSPRVAPPHHHSMVVGNTNPLPPFPLNNHNPSLTGAILQNPGSSPTVHHHLSKNSILSGRPAPLGASTAMKQVPSRDLHFVSAGPPPLPSPETVPRRSIVEAGKGEGWPYAPQGWPSPDDKWGWRVGKRSNGSGHWIDRYVALPQSLAKATKTTEFASRKALIQYLKKTFPQINIDDFFKSFQWKVPSVEMHESSLPSRAAKAAERTRERPLLEDGSWQSAQKRSRMQCQAKNPNCSLERGTSILSGTVEGLDCDICCSEPGFCRECKCILCCQIISPDPDESTFIRCMHRPSGSGVCGHAAHLECALKSEMAGVVKHNGLDMEYLCRRCDSKMDLRDLITRLVEVMGKTTVRQKVEKSLQLALQIMQDTQNGGFGGRILEYLVGITLKKIQKGADIEQAFKEFNEQGLAAEAGRQQVLGRPETVQEEGSVHQPEASLDQWLPSGSLLGTQPSPATPSSFTSRTSTKAVPLPSSSECNGHKFPDAICTKPSSAEGQDTEQGQAVGGPDSTVLMDKFMADIVAPEKEDVKAVRPVTNIIASQSIGTMQGGSIEEHMKQCESLANRVKGAGQLMLSTTKAVVGYSTPSSGGDSKPASLSLGSATGKTTCIDGAGSLGKNPQLPRNGSSLQQEFPVSLSEDIGLPNATGGVLVSQSSGTSKTETLSSSNELPGLERTISGSADGTQLVGKGTSITSAGWTPPVTFGMPGSLVLLGTPLHQLESQYEDDIQMALKKLKETQAAEYEAARESLLAQRRVVLDHCQQLETARCEFAKQKSRASMQEFDHCTDSLVNEFGKVQEERKVFKSMLAIANGFGQVPKDILSIHFGWPPKDFAGGC</sequence>
<feature type="compositionally biased region" description="Polar residues" evidence="7">
    <location>
        <begin position="883"/>
        <end position="900"/>
    </location>
</feature>
<organism evidence="11 12">
    <name type="scientific">Sphagnum troendelagicum</name>
    <dbReference type="NCBI Taxonomy" id="128251"/>
    <lineage>
        <taxon>Eukaryota</taxon>
        <taxon>Viridiplantae</taxon>
        <taxon>Streptophyta</taxon>
        <taxon>Embryophyta</taxon>
        <taxon>Bryophyta</taxon>
        <taxon>Sphagnophytina</taxon>
        <taxon>Sphagnopsida</taxon>
        <taxon>Sphagnales</taxon>
        <taxon>Sphagnaceae</taxon>
        <taxon>Sphagnum</taxon>
    </lineage>
</organism>
<feature type="region of interest" description="Disordered" evidence="7">
    <location>
        <begin position="883"/>
        <end position="916"/>
    </location>
</feature>
<feature type="compositionally biased region" description="Polar residues" evidence="7">
    <location>
        <begin position="680"/>
        <end position="710"/>
    </location>
</feature>
<accession>A0ABP0UBN6</accession>
<reference evidence="11" key="1">
    <citation type="submission" date="2024-02" db="EMBL/GenBank/DDBJ databases">
        <authorList>
            <consortium name="ELIXIR-Norway"/>
            <consortium name="Elixir Norway"/>
        </authorList>
    </citation>
    <scope>NUCLEOTIDE SEQUENCE</scope>
</reference>
<dbReference type="InterPro" id="IPR055508">
    <property type="entry name" value="DUF7081"/>
</dbReference>
<protein>
    <recommendedName>
        <fullName evidence="13">Oberon PHD finger domain-containing protein</fullName>
    </recommendedName>
</protein>
<keyword evidence="2" id="KW-0479">Metal-binding</keyword>